<dbReference type="Pfam" id="PF02767">
    <property type="entry name" value="DNA_pol3_beta_2"/>
    <property type="match status" value="1"/>
</dbReference>
<sequence>MKFICEKNILQEAISNVQKAITGKSTMPVLQGILLVAKDSEVTLIGSDIDLSIEAKITAEVIEEGSVVLDSKLFGEIIRKLPNNTIEITTDANNAIKIVCQKSYATIIHMNSDDYPSLPNIIENMIFSISQKVLKNMMKGTIFAVAQDETRPILTGVLFEIKDKRLNLVALDGYRVAFRSEPVDNDSFITAVIPGKTLSEVSKILEETDEPVNITFTPNHILFNIGKTKVISRLLEGEFIKYNSIIPEEYNLKITAKRSELLNCIERASLMAKEGNTNLVKFNIEEDNMIITSNSQLGKSREEINIILQGEPLQIAFNSKYLIELLKIMEEDEILMEFSSGVNPCVVRNKEKNNCTYMVLPVRIRATNN</sequence>
<feature type="domain" description="DNA polymerase III beta sliding clamp C-terminal" evidence="13">
    <location>
        <begin position="244"/>
        <end position="363"/>
    </location>
</feature>
<comment type="similarity">
    <text evidence="2 10">Belongs to the beta sliding clamp family.</text>
</comment>
<proteinExistence type="inferred from homology"/>
<evidence type="ECO:0000256" key="10">
    <source>
        <dbReference type="PIRNR" id="PIRNR000804"/>
    </source>
</evidence>
<dbReference type="RefSeq" id="WP_124998848.1">
    <property type="nucleotide sequence ID" value="NZ_BHYK01000004.1"/>
</dbReference>
<keyword evidence="4 10" id="KW-0963">Cytoplasm</keyword>
<dbReference type="SUPFAM" id="SSF55979">
    <property type="entry name" value="DNA clamp"/>
    <property type="match status" value="3"/>
</dbReference>
<evidence type="ECO:0000256" key="3">
    <source>
        <dbReference type="ARBA" id="ARBA00021035"/>
    </source>
</evidence>
<evidence type="ECO:0000256" key="5">
    <source>
        <dbReference type="ARBA" id="ARBA00022679"/>
    </source>
</evidence>
<comment type="subunit">
    <text evidence="10">Forms a ring-shaped head-to-tail homodimer around DNA.</text>
</comment>
<dbReference type="PIRSF" id="PIRSF000804">
    <property type="entry name" value="DNA_pol_III_b"/>
    <property type="match status" value="1"/>
</dbReference>
<dbReference type="GO" id="GO:0003887">
    <property type="term" value="F:DNA-directed DNA polymerase activity"/>
    <property type="evidence" value="ECO:0007669"/>
    <property type="project" value="UniProtKB-UniRule"/>
</dbReference>
<evidence type="ECO:0000256" key="2">
    <source>
        <dbReference type="ARBA" id="ARBA00010752"/>
    </source>
</evidence>
<feature type="domain" description="DNA polymerase III beta sliding clamp N-terminal" evidence="11">
    <location>
        <begin position="1"/>
        <end position="119"/>
    </location>
</feature>
<evidence type="ECO:0000256" key="9">
    <source>
        <dbReference type="ARBA" id="ARBA00023125"/>
    </source>
</evidence>
<dbReference type="PANTHER" id="PTHR30478">
    <property type="entry name" value="DNA POLYMERASE III SUBUNIT BETA"/>
    <property type="match status" value="1"/>
</dbReference>
<keyword evidence="6 10" id="KW-0548">Nucleotidyltransferase</keyword>
<evidence type="ECO:0000256" key="8">
    <source>
        <dbReference type="ARBA" id="ARBA00022932"/>
    </source>
</evidence>
<dbReference type="GO" id="GO:0006271">
    <property type="term" value="P:DNA strand elongation involved in DNA replication"/>
    <property type="evidence" value="ECO:0007669"/>
    <property type="project" value="TreeGrafter"/>
</dbReference>
<dbReference type="AlphaFoldDB" id="A0A401UIQ1"/>
<keyword evidence="5 10" id="KW-0808">Transferase</keyword>
<evidence type="ECO:0000256" key="6">
    <source>
        <dbReference type="ARBA" id="ARBA00022695"/>
    </source>
</evidence>
<dbReference type="EMBL" id="BHYK01000004">
    <property type="protein sequence ID" value="GCD09443.1"/>
    <property type="molecule type" value="Genomic_DNA"/>
</dbReference>
<dbReference type="Proteomes" id="UP000287872">
    <property type="component" value="Unassembled WGS sequence"/>
</dbReference>
<dbReference type="GO" id="GO:0003677">
    <property type="term" value="F:DNA binding"/>
    <property type="evidence" value="ECO:0007669"/>
    <property type="project" value="UniProtKB-UniRule"/>
</dbReference>
<evidence type="ECO:0000313" key="14">
    <source>
        <dbReference type="EMBL" id="GCD09443.1"/>
    </source>
</evidence>
<dbReference type="GO" id="GO:0009360">
    <property type="term" value="C:DNA polymerase III complex"/>
    <property type="evidence" value="ECO:0007669"/>
    <property type="project" value="InterPro"/>
</dbReference>
<dbReference type="Gene3D" id="3.10.150.10">
    <property type="entry name" value="DNA Polymerase III, subunit A, domain 2"/>
    <property type="match status" value="1"/>
</dbReference>
<dbReference type="GO" id="GO:0005737">
    <property type="term" value="C:cytoplasm"/>
    <property type="evidence" value="ECO:0007669"/>
    <property type="project" value="UniProtKB-SubCell"/>
</dbReference>
<comment type="caution">
    <text evidence="14">The sequence shown here is derived from an EMBL/GenBank/DDBJ whole genome shotgun (WGS) entry which is preliminary data.</text>
</comment>
<dbReference type="InterPro" id="IPR046938">
    <property type="entry name" value="DNA_clamp_sf"/>
</dbReference>
<comment type="function">
    <text evidence="10">Confers DNA tethering and processivity to DNA polymerases and other proteins. Acts as a clamp, forming a ring around DNA (a reaction catalyzed by the clamp-loading complex) which diffuses in an ATP-independent manner freely and bidirectionally along dsDNA. Initially characterized for its ability to contact the catalytic subunit of DNA polymerase III (Pol III), a complex, multichain enzyme responsible for most of the replicative synthesis in bacteria; Pol III exhibits 3'-5' exonuclease proofreading activity. The beta chain is required for initiation of replication as well as for processivity of DNA replication.</text>
</comment>
<dbReference type="Pfam" id="PF00712">
    <property type="entry name" value="DNA_pol3_beta"/>
    <property type="match status" value="1"/>
</dbReference>
<dbReference type="CDD" id="cd00140">
    <property type="entry name" value="beta_clamp"/>
    <property type="match status" value="1"/>
</dbReference>
<keyword evidence="7 10" id="KW-0235">DNA replication</keyword>
<accession>A0A401UIQ1</accession>
<protein>
    <recommendedName>
        <fullName evidence="3 10">Beta sliding clamp</fullName>
    </recommendedName>
</protein>
<organism evidence="14 15">
    <name type="scientific">Clostridium tagluense</name>
    <dbReference type="NCBI Taxonomy" id="360422"/>
    <lineage>
        <taxon>Bacteria</taxon>
        <taxon>Bacillati</taxon>
        <taxon>Bacillota</taxon>
        <taxon>Clostridia</taxon>
        <taxon>Eubacteriales</taxon>
        <taxon>Clostridiaceae</taxon>
        <taxon>Clostridium</taxon>
    </lineage>
</organism>
<dbReference type="GO" id="GO:0008408">
    <property type="term" value="F:3'-5' exonuclease activity"/>
    <property type="evidence" value="ECO:0007669"/>
    <property type="project" value="InterPro"/>
</dbReference>
<evidence type="ECO:0000256" key="1">
    <source>
        <dbReference type="ARBA" id="ARBA00004496"/>
    </source>
</evidence>
<reference evidence="14 15" key="1">
    <citation type="submission" date="2018-11" db="EMBL/GenBank/DDBJ databases">
        <title>Genome sequencing and assembly of Clostridium tagluense strain A121.</title>
        <authorList>
            <person name="Murakami T."/>
            <person name="Segawa T."/>
            <person name="Shcherbakova V.A."/>
            <person name="Mori H."/>
            <person name="Yoshimura Y."/>
        </authorList>
    </citation>
    <scope>NUCLEOTIDE SEQUENCE [LARGE SCALE GENOMIC DNA]</scope>
    <source>
        <strain evidence="14 15">A121</strain>
    </source>
</reference>
<dbReference type="InterPro" id="IPR001001">
    <property type="entry name" value="DNA_polIII_beta"/>
</dbReference>
<evidence type="ECO:0000313" key="15">
    <source>
        <dbReference type="Proteomes" id="UP000287872"/>
    </source>
</evidence>
<keyword evidence="15" id="KW-1185">Reference proteome</keyword>
<evidence type="ECO:0000256" key="7">
    <source>
        <dbReference type="ARBA" id="ARBA00022705"/>
    </source>
</evidence>
<dbReference type="InterPro" id="IPR022635">
    <property type="entry name" value="DNA_polIII_beta_C"/>
</dbReference>
<dbReference type="SMART" id="SM00480">
    <property type="entry name" value="POL3Bc"/>
    <property type="match status" value="1"/>
</dbReference>
<evidence type="ECO:0000256" key="4">
    <source>
        <dbReference type="ARBA" id="ARBA00022490"/>
    </source>
</evidence>
<dbReference type="Pfam" id="PF02768">
    <property type="entry name" value="DNA_pol3_beta_3"/>
    <property type="match status" value="1"/>
</dbReference>
<dbReference type="InterPro" id="IPR022634">
    <property type="entry name" value="DNA_polIII_beta_N"/>
</dbReference>
<gene>
    <name evidence="14" type="primary">dnaN</name>
    <name evidence="14" type="ORF">Ctaglu_10660</name>
</gene>
<evidence type="ECO:0000259" key="13">
    <source>
        <dbReference type="Pfam" id="PF02768"/>
    </source>
</evidence>
<dbReference type="InterPro" id="IPR022637">
    <property type="entry name" value="DNA_polIII_beta_cen"/>
</dbReference>
<evidence type="ECO:0000259" key="11">
    <source>
        <dbReference type="Pfam" id="PF00712"/>
    </source>
</evidence>
<dbReference type="NCBIfam" id="TIGR00663">
    <property type="entry name" value="dnan"/>
    <property type="match status" value="1"/>
</dbReference>
<dbReference type="Gene3D" id="3.70.10.10">
    <property type="match status" value="1"/>
</dbReference>
<feature type="domain" description="DNA polymerase III beta sliding clamp central" evidence="12">
    <location>
        <begin position="129"/>
        <end position="239"/>
    </location>
</feature>
<comment type="subcellular location">
    <subcellularLocation>
        <location evidence="1 10">Cytoplasm</location>
    </subcellularLocation>
</comment>
<dbReference type="PANTHER" id="PTHR30478:SF0">
    <property type="entry name" value="BETA SLIDING CLAMP"/>
    <property type="match status" value="1"/>
</dbReference>
<keyword evidence="8 10" id="KW-0239">DNA-directed DNA polymerase</keyword>
<keyword evidence="9" id="KW-0238">DNA-binding</keyword>
<dbReference type="OrthoDB" id="8421503at2"/>
<name>A0A401UIQ1_9CLOT</name>
<evidence type="ECO:0000259" key="12">
    <source>
        <dbReference type="Pfam" id="PF02767"/>
    </source>
</evidence>